<evidence type="ECO:0000313" key="2">
    <source>
        <dbReference type="Proteomes" id="UP000075809"/>
    </source>
</evidence>
<keyword evidence="2" id="KW-1185">Reference proteome</keyword>
<dbReference type="EMBL" id="KQ982656">
    <property type="protein sequence ID" value="KYQ52704.1"/>
    <property type="molecule type" value="Genomic_DNA"/>
</dbReference>
<protein>
    <submittedName>
        <fullName evidence="1">Uncharacterized protein</fullName>
    </submittedName>
</protein>
<accession>A0A151WXU5</accession>
<evidence type="ECO:0000313" key="1">
    <source>
        <dbReference type="EMBL" id="KYQ52704.1"/>
    </source>
</evidence>
<organism evidence="1 2">
    <name type="scientific">Mycetomoellerius zeteki</name>
    <dbReference type="NCBI Taxonomy" id="64791"/>
    <lineage>
        <taxon>Eukaryota</taxon>
        <taxon>Metazoa</taxon>
        <taxon>Ecdysozoa</taxon>
        <taxon>Arthropoda</taxon>
        <taxon>Hexapoda</taxon>
        <taxon>Insecta</taxon>
        <taxon>Pterygota</taxon>
        <taxon>Neoptera</taxon>
        <taxon>Endopterygota</taxon>
        <taxon>Hymenoptera</taxon>
        <taxon>Apocrita</taxon>
        <taxon>Aculeata</taxon>
        <taxon>Formicoidea</taxon>
        <taxon>Formicidae</taxon>
        <taxon>Myrmicinae</taxon>
        <taxon>Mycetomoellerius</taxon>
    </lineage>
</organism>
<dbReference type="AlphaFoldDB" id="A0A151WXU5"/>
<reference evidence="1 2" key="1">
    <citation type="submission" date="2015-09" db="EMBL/GenBank/DDBJ databases">
        <title>Trachymyrmex zeteki WGS genome.</title>
        <authorList>
            <person name="Nygaard S."/>
            <person name="Hu H."/>
            <person name="Boomsma J."/>
            <person name="Zhang G."/>
        </authorList>
    </citation>
    <scope>NUCLEOTIDE SEQUENCE [LARGE SCALE GENOMIC DNA]</scope>
    <source>
        <strain evidence="1">Tzet28-1</strain>
        <tissue evidence="1">Whole body</tissue>
    </source>
</reference>
<gene>
    <name evidence="1" type="ORF">ALC60_08119</name>
</gene>
<dbReference type="Proteomes" id="UP000075809">
    <property type="component" value="Unassembled WGS sequence"/>
</dbReference>
<proteinExistence type="predicted"/>
<name>A0A151WXU5_9HYME</name>
<sequence>MRLTTDEIRDNPSKQQRNKMVNFFSIRRFLYASDCRTSGTSQTERQRKDSFAPELFSRSAIRLILALTGKPQRRAVAVTWYLWVGSSSGSVQYGLIYSGRTSVKFVAGMRRWSAEYQGEEETRGTESAAFFNRIYGSLANIKRNDAQPHPARTRGTDERMAGTERRSKRVTILPIKFLKANVISFSSKINVRIAFLSTAYKFE</sequence>